<dbReference type="CDD" id="cd19092">
    <property type="entry name" value="AKR_BsYcsN_EcYdhF-like"/>
    <property type="match status" value="1"/>
</dbReference>
<dbReference type="InterPro" id="IPR023210">
    <property type="entry name" value="NADP_OxRdtase_dom"/>
</dbReference>
<dbReference type="Pfam" id="PF00248">
    <property type="entry name" value="Aldo_ket_red"/>
    <property type="match status" value="1"/>
</dbReference>
<protein>
    <submittedName>
        <fullName evidence="2">Aldo/keto reductase</fullName>
    </submittedName>
</protein>
<dbReference type="Gene3D" id="3.20.20.100">
    <property type="entry name" value="NADP-dependent oxidoreductase domain"/>
    <property type="match status" value="1"/>
</dbReference>
<dbReference type="SUPFAM" id="SSF51430">
    <property type="entry name" value="NAD(P)-linked oxidoreductase"/>
    <property type="match status" value="1"/>
</dbReference>
<dbReference type="PANTHER" id="PTHR43364">
    <property type="entry name" value="NADH-SPECIFIC METHYLGLYOXAL REDUCTASE-RELATED"/>
    <property type="match status" value="1"/>
</dbReference>
<comment type="caution">
    <text evidence="2">The sequence shown here is derived from an EMBL/GenBank/DDBJ whole genome shotgun (WGS) entry which is preliminary data.</text>
</comment>
<name>A0ABT9H0G4_9GAMM</name>
<reference evidence="2 3" key="1">
    <citation type="submission" date="2023-08" db="EMBL/GenBank/DDBJ databases">
        <authorList>
            <person name="Joshi A."/>
            <person name="Thite S."/>
        </authorList>
    </citation>
    <scope>NUCLEOTIDE SEQUENCE [LARGE SCALE GENOMIC DNA]</scope>
    <source>
        <strain evidence="2 3">AC40</strain>
    </source>
</reference>
<keyword evidence="3" id="KW-1185">Reference proteome</keyword>
<dbReference type="InterPro" id="IPR050523">
    <property type="entry name" value="AKR_Detox_Biosynth"/>
</dbReference>
<dbReference type="EMBL" id="JAUZVZ010000014">
    <property type="protein sequence ID" value="MDP4536693.1"/>
    <property type="molecule type" value="Genomic_DNA"/>
</dbReference>
<dbReference type="InterPro" id="IPR020471">
    <property type="entry name" value="AKR"/>
</dbReference>
<dbReference type="Proteomes" id="UP001231616">
    <property type="component" value="Unassembled WGS sequence"/>
</dbReference>
<sequence length="321" mass="35682">MTFPLRQSLPTVSRLVYGCMHLGGSWDQSPISSVARHKAFAALETALEQGINCFDHADIYTHGKSEQVFGDFLRQHQLDRQQLVLQSKCGIRFADGQHVGRYDFSADYIRSSVEASLRRLQTDYLDLLLLHRPDPLMQPEMVADVFHRLQQEGKVRAFGVSNMAWPQLQLLQRSVAEPLQVNQLQMSLADHHWVEEGVLTGMPSGANVHFAAGTVEFCQLHAIQLQAWGSLAQGLYSGGRAPETAAEQATAEVVQQLAADYQISAEAIVLAWLLRHPAAIQPVIGTLSPERIKACPQALAVELSREHWYQLYVAARGQALP</sequence>
<evidence type="ECO:0000313" key="2">
    <source>
        <dbReference type="EMBL" id="MDP4536693.1"/>
    </source>
</evidence>
<evidence type="ECO:0000259" key="1">
    <source>
        <dbReference type="Pfam" id="PF00248"/>
    </source>
</evidence>
<proteinExistence type="predicted"/>
<gene>
    <name evidence="2" type="ORF">Q3O60_10870</name>
</gene>
<dbReference type="PANTHER" id="PTHR43364:SF1">
    <property type="entry name" value="OXIDOREDUCTASE YDHF"/>
    <property type="match status" value="1"/>
</dbReference>
<dbReference type="PRINTS" id="PR00069">
    <property type="entry name" value="ALDKETRDTASE"/>
</dbReference>
<feature type="domain" description="NADP-dependent oxidoreductase" evidence="1">
    <location>
        <begin position="14"/>
        <end position="310"/>
    </location>
</feature>
<accession>A0ABT9H0G4</accession>
<evidence type="ECO:0000313" key="3">
    <source>
        <dbReference type="Proteomes" id="UP001231616"/>
    </source>
</evidence>
<dbReference type="RefSeq" id="WP_305893958.1">
    <property type="nucleotide sequence ID" value="NZ_JAUZVZ010000014.1"/>
</dbReference>
<dbReference type="InterPro" id="IPR036812">
    <property type="entry name" value="NAD(P)_OxRdtase_dom_sf"/>
</dbReference>
<organism evidence="2 3">
    <name type="scientific">Alkalimonas collagenimarina</name>
    <dbReference type="NCBI Taxonomy" id="400390"/>
    <lineage>
        <taxon>Bacteria</taxon>
        <taxon>Pseudomonadati</taxon>
        <taxon>Pseudomonadota</taxon>
        <taxon>Gammaproteobacteria</taxon>
        <taxon>Alkalimonas</taxon>
    </lineage>
</organism>